<dbReference type="GO" id="GO:0003676">
    <property type="term" value="F:nucleic acid binding"/>
    <property type="evidence" value="ECO:0007669"/>
    <property type="project" value="InterPro"/>
</dbReference>
<dbReference type="InterPro" id="IPR036397">
    <property type="entry name" value="RNaseH_sf"/>
</dbReference>
<dbReference type="HOGENOM" id="CLU_033666_6_1_1"/>
<dbReference type="InterPro" id="IPR038717">
    <property type="entry name" value="Tc1-like_DDE_dom"/>
</dbReference>
<dbReference type="AlphaFoldDB" id="A0A0D0E5M5"/>
<reference evidence="2 3" key="1">
    <citation type="submission" date="2014-04" db="EMBL/GenBank/DDBJ databases">
        <authorList>
            <consortium name="DOE Joint Genome Institute"/>
            <person name="Kuo A."/>
            <person name="Kohler A."/>
            <person name="Jargeat P."/>
            <person name="Nagy L.G."/>
            <person name="Floudas D."/>
            <person name="Copeland A."/>
            <person name="Barry K.W."/>
            <person name="Cichocki N."/>
            <person name="Veneault-Fourrey C."/>
            <person name="LaButti K."/>
            <person name="Lindquist E.A."/>
            <person name="Lipzen A."/>
            <person name="Lundell T."/>
            <person name="Morin E."/>
            <person name="Murat C."/>
            <person name="Sun H."/>
            <person name="Tunlid A."/>
            <person name="Henrissat B."/>
            <person name="Grigoriev I.V."/>
            <person name="Hibbett D.S."/>
            <person name="Martin F."/>
            <person name="Nordberg H.P."/>
            <person name="Cantor M.N."/>
            <person name="Hua S.X."/>
        </authorList>
    </citation>
    <scope>NUCLEOTIDE SEQUENCE [LARGE SCALE GENOMIC DNA]</scope>
    <source>
        <strain evidence="2 3">Ve08.2h10</strain>
    </source>
</reference>
<gene>
    <name evidence="2" type="ORF">PAXRUDRAFT_791233</name>
</gene>
<dbReference type="Proteomes" id="UP000054538">
    <property type="component" value="Unassembled WGS sequence"/>
</dbReference>
<keyword evidence="3" id="KW-1185">Reference proteome</keyword>
<organism evidence="2 3">
    <name type="scientific">Paxillus rubicundulus Ve08.2h10</name>
    <dbReference type="NCBI Taxonomy" id="930991"/>
    <lineage>
        <taxon>Eukaryota</taxon>
        <taxon>Fungi</taxon>
        <taxon>Dikarya</taxon>
        <taxon>Basidiomycota</taxon>
        <taxon>Agaricomycotina</taxon>
        <taxon>Agaricomycetes</taxon>
        <taxon>Agaricomycetidae</taxon>
        <taxon>Boletales</taxon>
        <taxon>Paxilineae</taxon>
        <taxon>Paxillaceae</taxon>
        <taxon>Paxillus</taxon>
    </lineage>
</organism>
<sequence>MMWGCMTWEILEDELQQSLEYFNKSPEDILFQQDHDPKHTSRKAKNWFEDHDYEVMVWPAQSPDLNPIEHLWFILKRRLAEYSEPPRGLQSFGREWRGNGRR</sequence>
<dbReference type="Pfam" id="PF13358">
    <property type="entry name" value="DDE_3"/>
    <property type="match status" value="1"/>
</dbReference>
<proteinExistence type="predicted"/>
<dbReference type="Gene3D" id="3.30.420.10">
    <property type="entry name" value="Ribonuclease H-like superfamily/Ribonuclease H"/>
    <property type="match status" value="1"/>
</dbReference>
<feature type="domain" description="Tc1-like transposase DDE" evidence="1">
    <location>
        <begin position="8"/>
        <end position="81"/>
    </location>
</feature>
<feature type="non-terminal residue" evidence="2">
    <location>
        <position position="102"/>
    </location>
</feature>
<protein>
    <recommendedName>
        <fullName evidence="1">Tc1-like transposase DDE domain-containing protein</fullName>
    </recommendedName>
</protein>
<dbReference type="EMBL" id="KN825240">
    <property type="protein sequence ID" value="KIK92820.1"/>
    <property type="molecule type" value="Genomic_DNA"/>
</dbReference>
<dbReference type="InParanoid" id="A0A0D0E5M5"/>
<accession>A0A0D0E5M5</accession>
<evidence type="ECO:0000259" key="1">
    <source>
        <dbReference type="Pfam" id="PF13358"/>
    </source>
</evidence>
<evidence type="ECO:0000313" key="3">
    <source>
        <dbReference type="Proteomes" id="UP000054538"/>
    </source>
</evidence>
<evidence type="ECO:0000313" key="2">
    <source>
        <dbReference type="EMBL" id="KIK92820.1"/>
    </source>
</evidence>
<reference evidence="3" key="2">
    <citation type="submission" date="2015-01" db="EMBL/GenBank/DDBJ databases">
        <title>Evolutionary Origins and Diversification of the Mycorrhizal Mutualists.</title>
        <authorList>
            <consortium name="DOE Joint Genome Institute"/>
            <consortium name="Mycorrhizal Genomics Consortium"/>
            <person name="Kohler A."/>
            <person name="Kuo A."/>
            <person name="Nagy L.G."/>
            <person name="Floudas D."/>
            <person name="Copeland A."/>
            <person name="Barry K.W."/>
            <person name="Cichocki N."/>
            <person name="Veneault-Fourrey C."/>
            <person name="LaButti K."/>
            <person name="Lindquist E.A."/>
            <person name="Lipzen A."/>
            <person name="Lundell T."/>
            <person name="Morin E."/>
            <person name="Murat C."/>
            <person name="Riley R."/>
            <person name="Ohm R."/>
            <person name="Sun H."/>
            <person name="Tunlid A."/>
            <person name="Henrissat B."/>
            <person name="Grigoriev I.V."/>
            <person name="Hibbett D.S."/>
            <person name="Martin F."/>
        </authorList>
    </citation>
    <scope>NUCLEOTIDE SEQUENCE [LARGE SCALE GENOMIC DNA]</scope>
    <source>
        <strain evidence="3">Ve08.2h10</strain>
    </source>
</reference>
<name>A0A0D0E5M5_9AGAM</name>
<dbReference type="OrthoDB" id="3242359at2759"/>
<dbReference type="STRING" id="930991.A0A0D0E5M5"/>